<dbReference type="Pfam" id="PF13473">
    <property type="entry name" value="Cupredoxin_1"/>
    <property type="match status" value="1"/>
</dbReference>
<evidence type="ECO:0000256" key="4">
    <source>
        <dbReference type="SAM" id="SignalP"/>
    </source>
</evidence>
<dbReference type="InterPro" id="IPR008972">
    <property type="entry name" value="Cupredoxin"/>
</dbReference>
<keyword evidence="7" id="KW-1185">Reference proteome</keyword>
<dbReference type="InterPro" id="IPR050845">
    <property type="entry name" value="Cu-binding_ET"/>
</dbReference>
<name>A0ABU5ZQV8_9BACL</name>
<reference evidence="6" key="1">
    <citation type="submission" date="2023-12" db="EMBL/GenBank/DDBJ databases">
        <title>Fervidustalea candida gen. nov., sp. nov., a novel member of the family Paenibacillaceae isolated from a geothermal area.</title>
        <authorList>
            <person name="Li W.-J."/>
            <person name="Jiao J.-Y."/>
            <person name="Chen Y."/>
        </authorList>
    </citation>
    <scope>NUCLEOTIDE SEQUENCE</scope>
    <source>
        <strain evidence="6">SYSU GA230002</strain>
    </source>
</reference>
<feature type="signal peptide" evidence="4">
    <location>
        <begin position="1"/>
        <end position="21"/>
    </location>
</feature>
<organism evidence="6 7">
    <name type="scientific">Ferviditalea candida</name>
    <dbReference type="NCBI Taxonomy" id="3108399"/>
    <lineage>
        <taxon>Bacteria</taxon>
        <taxon>Bacillati</taxon>
        <taxon>Bacillota</taxon>
        <taxon>Bacilli</taxon>
        <taxon>Bacillales</taxon>
        <taxon>Paenibacillaceae</taxon>
        <taxon>Ferviditalea</taxon>
    </lineage>
</organism>
<dbReference type="InterPro" id="IPR028096">
    <property type="entry name" value="EfeO_Cupredoxin"/>
</dbReference>
<evidence type="ECO:0000256" key="1">
    <source>
        <dbReference type="ARBA" id="ARBA00022723"/>
    </source>
</evidence>
<evidence type="ECO:0000313" key="6">
    <source>
        <dbReference type="EMBL" id="MEB3104031.1"/>
    </source>
</evidence>
<sequence length="165" mass="17302">MKRKYLQIFSAVAFSAIIVSACGGNSGTGGSKEVAPSAQTNAPSTKSQDAAQTQDNTKPKEEPKAQDTAKPESAPSRGTKEITITATNFKFDQTEIHVKKGDKIKLTLKNENGVHGLAIPDFGVKIDGSGTAEFVADKAGSFDFNCSVLCGPGHDGMVGKLIVEE</sequence>
<evidence type="ECO:0000256" key="3">
    <source>
        <dbReference type="SAM" id="MobiDB-lite"/>
    </source>
</evidence>
<dbReference type="PANTHER" id="PTHR38439">
    <property type="entry name" value="AURACYANIN-B"/>
    <property type="match status" value="1"/>
</dbReference>
<proteinExistence type="predicted"/>
<evidence type="ECO:0000256" key="2">
    <source>
        <dbReference type="ARBA" id="ARBA00023008"/>
    </source>
</evidence>
<keyword evidence="1" id="KW-0479">Metal-binding</keyword>
<evidence type="ECO:0000313" key="7">
    <source>
        <dbReference type="Proteomes" id="UP001310386"/>
    </source>
</evidence>
<gene>
    <name evidence="6" type="ORF">VF724_20675</name>
</gene>
<keyword evidence="4" id="KW-0732">Signal</keyword>
<protein>
    <submittedName>
        <fullName evidence="6">Cupredoxin domain-containing protein</fullName>
    </submittedName>
</protein>
<keyword evidence="2" id="KW-0186">Copper</keyword>
<feature type="chain" id="PRO_5045451626" evidence="4">
    <location>
        <begin position="22"/>
        <end position="165"/>
    </location>
</feature>
<feature type="compositionally biased region" description="Basic and acidic residues" evidence="3">
    <location>
        <begin position="57"/>
        <end position="70"/>
    </location>
</feature>
<dbReference type="PROSITE" id="PS51257">
    <property type="entry name" value="PROKAR_LIPOPROTEIN"/>
    <property type="match status" value="1"/>
</dbReference>
<feature type="domain" description="Cytochrome oxidase subunit II copper A binding" evidence="5">
    <location>
        <begin position="79"/>
        <end position="165"/>
    </location>
</feature>
<dbReference type="SUPFAM" id="SSF49503">
    <property type="entry name" value="Cupredoxins"/>
    <property type="match status" value="1"/>
</dbReference>
<dbReference type="Gene3D" id="2.60.40.420">
    <property type="entry name" value="Cupredoxins - blue copper proteins"/>
    <property type="match status" value="1"/>
</dbReference>
<feature type="region of interest" description="Disordered" evidence="3">
    <location>
        <begin position="25"/>
        <end position="81"/>
    </location>
</feature>
<evidence type="ECO:0000259" key="5">
    <source>
        <dbReference type="PROSITE" id="PS50857"/>
    </source>
</evidence>
<dbReference type="RefSeq" id="WP_371756156.1">
    <property type="nucleotide sequence ID" value="NZ_JAYJLD010000069.1"/>
</dbReference>
<comment type="caution">
    <text evidence="6">The sequence shown here is derived from an EMBL/GenBank/DDBJ whole genome shotgun (WGS) entry which is preliminary data.</text>
</comment>
<dbReference type="PANTHER" id="PTHR38439:SF3">
    <property type="entry name" value="COPPER-RESISTANT CUPROPROTEIN COPI"/>
    <property type="match status" value="1"/>
</dbReference>
<dbReference type="PROSITE" id="PS50857">
    <property type="entry name" value="COX2_CUA"/>
    <property type="match status" value="1"/>
</dbReference>
<dbReference type="Proteomes" id="UP001310386">
    <property type="component" value="Unassembled WGS sequence"/>
</dbReference>
<feature type="compositionally biased region" description="Polar residues" evidence="3">
    <location>
        <begin position="37"/>
        <end position="56"/>
    </location>
</feature>
<dbReference type="EMBL" id="JAYJLD010000069">
    <property type="protein sequence ID" value="MEB3104031.1"/>
    <property type="molecule type" value="Genomic_DNA"/>
</dbReference>
<accession>A0ABU5ZQV8</accession>
<dbReference type="InterPro" id="IPR002429">
    <property type="entry name" value="CcO_II-like_C"/>
</dbReference>